<evidence type="ECO:0000256" key="1">
    <source>
        <dbReference type="ARBA" id="ARBA00004123"/>
    </source>
</evidence>
<dbReference type="OMA" id="TDECINI"/>
<dbReference type="EnsemblMetazoa" id="MESCA010995-RA">
    <property type="protein sequence ID" value="MESCA010995-PA"/>
    <property type="gene ID" value="MESCA010995"/>
</dbReference>
<sequence length="710" mass="81319">MKKFTAIEWMQWLIKEEKYFEKKIGNEGSLGELLLLIAIHFHSNQISAIAELICSNLDMKIPIRPNNTTRIKQLFIQDEQIVAAHAVKVPVTINLNGNIPGYLPVHCINQLLKSRSFLKHKVTIKSWIYKQICSCTTPLHPVMPTLIEAFVNSLILPGKLVSGGGSSGNIVDHLHKPLSEDEILKVFQQKNDQGDKSLNSSIYSDISKQSNLTSQVLLLYYLVLYEEVRQSNMVTIIQTNRNIKKYSVEFMSELPIKYLIQQVQLKQDQYTSLFHPMLKLLITHFPHISLVDDWIDEDKILNVKFCKKKDFNESQLLDAFENLKFNPSKLMNILVEMTKLSPTELWKFSDVLVKNFNTILTNNVPKRTQELYKKLKFCLTEKTLVNDNYNYLPKEFIPLTILKYSNENVLSDPLQILKCKDDIFRSPDGLSLILRILQSSLAASKIQLMRHIQEKPLFDKDGQFQNEEEREQLKTSLIASQESAAVHILLESCLSSNSELCNFGKLWALREIRGIICSYIHQAFISEPSLANIVHFQTYDNKLLKISVNGIPSMHICIDFLAEILNIPEMIKQVFTIDLTSHLALKYAIPKGLSTSKLCLNTFSTLIGLLTTDIRIEMFSFMLPSIPRFANAFPVLTDECINILMQLGKILYTQYALGRNSFSVPSLALHSSSKIKAKIAYSRYSYDLFLEVKLTFLKIVTNTINNISMY</sequence>
<dbReference type="EMBL" id="CAQQ02381913">
    <property type="status" value="NOT_ANNOTATED_CDS"/>
    <property type="molecule type" value="Genomic_DNA"/>
</dbReference>
<evidence type="ECO:0008006" key="6">
    <source>
        <dbReference type="Google" id="ProtNLM"/>
    </source>
</evidence>
<evidence type="ECO:0000313" key="4">
    <source>
        <dbReference type="EnsemblMetazoa" id="MESCA010995-PA"/>
    </source>
</evidence>
<dbReference type="GO" id="GO:0034472">
    <property type="term" value="P:snRNA 3'-end processing"/>
    <property type="evidence" value="ECO:0007669"/>
    <property type="project" value="TreeGrafter"/>
</dbReference>
<dbReference type="InterPro" id="IPR026236">
    <property type="entry name" value="Int2_metazoa"/>
</dbReference>
<dbReference type="Proteomes" id="UP000015102">
    <property type="component" value="Unassembled WGS sequence"/>
</dbReference>
<evidence type="ECO:0000313" key="5">
    <source>
        <dbReference type="Proteomes" id="UP000015102"/>
    </source>
</evidence>
<reference evidence="5" key="1">
    <citation type="submission" date="2013-02" db="EMBL/GenBank/DDBJ databases">
        <authorList>
            <person name="Hughes D."/>
        </authorList>
    </citation>
    <scope>NUCLEOTIDE SEQUENCE</scope>
    <source>
        <strain>Durham</strain>
        <strain evidence="5">NC isolate 2 -- Noor lab</strain>
    </source>
</reference>
<organism evidence="4 5">
    <name type="scientific">Megaselia scalaris</name>
    <name type="common">Humpbacked fly</name>
    <name type="synonym">Phora scalaris</name>
    <dbReference type="NCBI Taxonomy" id="36166"/>
    <lineage>
        <taxon>Eukaryota</taxon>
        <taxon>Metazoa</taxon>
        <taxon>Ecdysozoa</taxon>
        <taxon>Arthropoda</taxon>
        <taxon>Hexapoda</taxon>
        <taxon>Insecta</taxon>
        <taxon>Pterygota</taxon>
        <taxon>Neoptera</taxon>
        <taxon>Endopterygota</taxon>
        <taxon>Diptera</taxon>
        <taxon>Brachycera</taxon>
        <taxon>Muscomorpha</taxon>
        <taxon>Platypezoidea</taxon>
        <taxon>Phoridae</taxon>
        <taxon>Megaseliini</taxon>
        <taxon>Megaselia</taxon>
    </lineage>
</organism>
<keyword evidence="5" id="KW-1185">Reference proteome</keyword>
<dbReference type="STRING" id="36166.T1H3Z8"/>
<comment type="subcellular location">
    <subcellularLocation>
        <location evidence="1">Nucleus</location>
    </subcellularLocation>
</comment>
<name>T1H3Z8_MEGSC</name>
<accession>T1H3Z8</accession>
<dbReference type="HOGENOM" id="CLU_393261_0_0_1"/>
<dbReference type="InterPro" id="IPR029321">
    <property type="entry name" value="INTS2"/>
</dbReference>
<evidence type="ECO:0000256" key="2">
    <source>
        <dbReference type="ARBA" id="ARBA00006705"/>
    </source>
</evidence>
<proteinExistence type="inferred from homology"/>
<dbReference type="GO" id="GO:0032039">
    <property type="term" value="C:integrator complex"/>
    <property type="evidence" value="ECO:0007669"/>
    <property type="project" value="InterPro"/>
</dbReference>
<keyword evidence="3" id="KW-0539">Nucleus</keyword>
<dbReference type="Pfam" id="PF14750">
    <property type="entry name" value="INTS2"/>
    <property type="match status" value="1"/>
</dbReference>
<evidence type="ECO:0000256" key="3">
    <source>
        <dbReference type="ARBA" id="ARBA00023242"/>
    </source>
</evidence>
<protein>
    <recommendedName>
        <fullName evidence="6">Integrator complex subunit 2</fullName>
    </recommendedName>
</protein>
<dbReference type="AlphaFoldDB" id="T1H3Z8"/>
<comment type="similarity">
    <text evidence="2">Belongs to the Integrator subunit 2 family.</text>
</comment>
<dbReference type="PRINTS" id="PR02105">
    <property type="entry name" value="INTSUBUNIT2"/>
</dbReference>
<dbReference type="PANTHER" id="PTHR28608">
    <property type="entry name" value="INTEGRATOR COMPLEX SUBUNIT 2"/>
    <property type="match status" value="1"/>
</dbReference>
<dbReference type="PANTHER" id="PTHR28608:SF1">
    <property type="entry name" value="INTEGRATOR COMPLEX SUBUNIT 2"/>
    <property type="match status" value="1"/>
</dbReference>
<reference evidence="4" key="2">
    <citation type="submission" date="2015-06" db="UniProtKB">
        <authorList>
            <consortium name="EnsemblMetazoa"/>
        </authorList>
    </citation>
    <scope>IDENTIFICATION</scope>
</reference>